<dbReference type="CDD" id="cd00064">
    <property type="entry name" value="FU"/>
    <property type="match status" value="3"/>
</dbReference>
<dbReference type="PROSITE" id="PS00652">
    <property type="entry name" value="TNFR_NGFR_1"/>
    <property type="match status" value="3"/>
</dbReference>
<dbReference type="Gene3D" id="2.60.120.200">
    <property type="match status" value="6"/>
</dbReference>
<name>A0AAU9K332_9CILI</name>
<feature type="chain" id="PRO_5043829678" description="TNFR-Cys domain-containing protein" evidence="2">
    <location>
        <begin position="23"/>
        <end position="3922"/>
    </location>
</feature>
<feature type="signal peptide" evidence="2">
    <location>
        <begin position="1"/>
        <end position="22"/>
    </location>
</feature>
<accession>A0AAU9K332</accession>
<dbReference type="SUPFAM" id="SSF57184">
    <property type="entry name" value="Growth factor receptor domain"/>
    <property type="match status" value="13"/>
</dbReference>
<feature type="domain" description="TNFR-Cys" evidence="3">
    <location>
        <begin position="1068"/>
        <end position="1110"/>
    </location>
</feature>
<dbReference type="InterPro" id="IPR001368">
    <property type="entry name" value="TNFR/NGFR_Cys_rich_reg"/>
</dbReference>
<dbReference type="SMART" id="SM00261">
    <property type="entry name" value="FU"/>
    <property type="match status" value="21"/>
</dbReference>
<proteinExistence type="predicted"/>
<dbReference type="PANTHER" id="PTHR23275">
    <property type="entry name" value="CABRIOLET.-RELATED"/>
    <property type="match status" value="1"/>
</dbReference>
<sequence>MITKFFTLSLLAIFFKIWNSEAVNPQAGISETLNSIFKPPSKSIDIIPKADEELENLSEKTQRDLLGVTTCPSGCLQCSSTSYNGCDECKSWYFLLAGECLTVCPDGFSYTGAWTCEKGTSSPVFDISFDKIKGFLEINSDSGDCLVCGNDPYRFYPDYDSNDPFPTKDRGYYFDSSSSYMQMPPNSISKVGFRLNVDHTFSIWAYQISDADQSLFKKFDSQGNKIWGIRTVAGYIYYEWTHLKNGANDFSAYSYATGGVQVWNNYVFTFSKANGAFESKFYMNNAFVDTNSYDGDEKLIWDDEGPFYIGYSQDPNTGSGVGWTGFIAKISYYIDALSVTDISAFYGTCTNSCNSLCIPSGDCFSECDIYHYAETTGTCDGACGSSCTNPCVFSDRCTLCYSSSVTKCSGFGDGDKLDYSCYGNCETCGDSYYYTCLSCSTGFYLHHDTCITACPTSYHEATDGCTGSGGYVYDFILSEISGTITDTYGYFSLNSGSDSTKFYPNADSSDAIPAYQRGYYFNGESSYMALDNKIMFNYYQTHGFWLRNEGGTNTQSILSAVDDHSNSVLKIEITDTSLVLAIMINPDPKKDYVYILEPTMSFFDIPKHSWVYLTVLITFIRGTTYWKAYNFNDRTFIFNIYDGVMEPALPSYVTFGATRKNSAVSNYFKGFIYEMVYMSEAASSYKISQLFSTSCSGCTYCTASNLICLDKCGIHYYGYYGSCLPCMSTCKYGCISATTCNLCNDPGCYTCSVYETETCTQCYTDATVGTDLCGCNSGSANFDDVSGTCVECSSYCSKCNWPYMLECSSCPTGRYLTSEGICTPYCPYGCGDASRTSIIVDYVFTSISNSQTDSANQLIMYLGSKDDYYSTYDDNDPKILPYRGLYFTGSSYAQFPPTQYNDSQLYLGYSHSVDFWLFPLQYSGSIMSKFFGSSDLMYAEIVGGSDTLYKICYHLYSVDNSNSDNLCSSATITSSNSWGRLTWTFGFSSGVTTLSTYLDGTHQDTQTFTDNFIFDEDLYLNFVLGYSSSLSYYVGYIYSIKIYNYILGSISAGNSNCGCQWCTELGACLSTCAYNEAYNKESNSCESCPQDCKNGCKTSSACSICNNYLCSSCSNVEADGCRVCTTNAEGYITDDNNSDCRCYNGYYGNPSSLICESCFSKCTTCTGAYANACTACKDNWYLLPEGICVKTCPPGYSSDDNFICSVAISTFLIAFQFDALKNTQSDIGYKSLEIYCGNSDDFYPNYDSNDPWVLKDRGLYFSGNSYATYLKANNLYPFYFGIKHTFDIWAMPRYYEGDSMIYSKYSSDRDLITLQVSGTSSSYFLKICYNFISVVDGSTATLQCITSGKYDYSVWKRISWTIGYSSTDGSKISVYVDSTLLESATVPDTYFDENVDFTINLGSKSTASYFTGYIYSIYWYNYVITDFSQGDNTCGCMACDNQNNCLVTCTENEYYSEGSCVSCKSGCSGCINGDSCNMCDDQLCSTCSSLKAKSCTECTTNSEFDSSNICVCKDKYGKDIDACSPCDSSCETCSGISMYQCKSCASSSYLTSEGICSSICAFGCGDSTRNSLIVDFLFTAISNDQKDSINSIELFLGSSTDYYPNYDSEDPKILEYRGLYFSGSSNAKLHPNSYNSSQLYLGFSHSVDTWAFLSTDQTGQGCLITKSTSSLGPIMTLAFIYSNGSPLISICYVLQALDSSTTSNTCAFLPTTLGEWHRISLSLAFKDGESTLYIYLDGVASDPQVIAGFFYEDYNDGIFELGSYGSTNFIIGYIYSLKIYNYPKTDFSSSSSGCGCQACTDSDQCLSTCTVSESYNKDQRICESCLAGCQANGCVAADRCNICFDPICAACTTFEYGSCKRCRDHAAYDSDGICKCNSQFYWDKDAEACKACGTLCSSCSDKENCDKCLDDNTMSIDSENVGNCKCNGYAYYNGNECEACGDLCVSCDSTGCLKCADTTNMHTNSADSDHSCICNDGLYYDTTSAECKSCINQCKTCDSETSCTSCVDNADLNTGSCTCQTGYWASSDTWNCEACFKECEKCTGSSTNKCTSCLNSWLLLSEGFCAKDCPVNYEKSQTADSCTLVQSLLSITYKFNFLTNTQVDKDVGTFELYYGSSDDFYPNYDSNDPWVLQDRGLYFSGSSYATFLQNSGATPFVFGFYHTFDLWAMPRYYEGDGVIMAKYSSSRDLITLKVHGSSTDYYLEICYDFISISDGITSNFKCVQSGSYSFSEWKRISWSADMSSSYTSSLNLYVDSTLLNSALVPESFFDESVDFTTRLGSKSTNSYFTGYLYSFSYSSYVISSFDQGTNSCGCSICDNQNNCLGTCSESEYYSGTSCMSCKSDCSWCINGNSCNMCNDQLCSQCASLQANDCRECTNNAKFDDSDLCICNDGYTPNIDTCALCDSSCATCSGTNMYQCKSCYSAHYLTSEGICSGYCAFGCGDSTRNSLIVDFLFTKILNDQQESENLIEIYLGSSNDYYPDYDSSDPKILKYRGLYFSGSSSAKLPPNPYNSSQFYLGFSHAIDTWVYISPDQTNKGYAIAKWSSSSNIMGAGIDFQGSTPMIVVCYGLPSLDLSTSSNTCANFKTTTGEWHRYSWSLEFNDGESTIAIYVDGSFSAAQTANGYNYEGYTDAAFELGNFNSQDFFIGYIYSLKIYNYPRSDFSSSSSGCGCQACTDSDQCLSSCAVSESYNKDQNVCESCLSSCQNIGCVAADRCNVCFDPICNTCITFEKGSCTGCKVNADYDSNRMCKCNSEFYWDKSSETCKACGTLCSSCSDKENCDKCLDDNTMSIDPESLGNCKCNGYAYYNGNECEECGDLCVSCDSTGCLKCADTTNMHINSADSDHSCICNDGLYYDTTSTECKKCKSPCSLCKNENFCLSCIDSSMSLNDGICTCPSDQYFNDAESLCKSCINQCLACESETSCTSCVDHADLVDKSCNCQDGYTPYNNICSLCSSCLTCNGNEIYNCLSCATDQYLTAEGICSSYCAHGCSDTIRNSLIVNYIFSSISNAQHDLANSIEMVLGDSSSYYPNYDYYDPKILPYRGLYFDGSSYAQVSPASSQFYLGYSHTVDLWVYALSGITDTHAVLASLKSDSSTNELAAVQLSGSDTLFTSCYLLSDFTKSATSNLCLSSAVTENSWFRFTWTLKFSSGENTLVFYSNSEYKDQKTLLSYFYDESDNSGFFLGGYSSQYFFSGYIYSFTIYNYVLTTLEAGNNNCGCQACSDLNQCLSTCSSSEAYKLESNSCESCPNNCQNGCLTSSYCGICEDSLCSTCDDSWGSCSTCVSNADFNSNHVCECGSNYVISADLISCNPCNSMCAECSGREANKCKGCVGGSYMTTDGYCVFNCQLGYSSQDGTTCSAVNSDSLMVNFIFNQLSNTQLDTVSSLPIFFGTNSSFYPNYDENDPKVLKNRGLYFNGKSYGTLFNDGSSTAQVSFGHVHTFEIWLLVMASTEDMIVISKSSSDSALFLLKIQASSQTYSISLCYDFINLSDETIKNNECVSSQSSSYNKWTKISWILEKWNDNDFLLKLYLLSNLENSVVASSSYFNENSAAEVKIGSMRAASFFKGYIYSLRIHNYAIGHINGDSVGCGCSKCTEYGDCLADCLPSEYYSSNQCSSCLSSCTNGCVSGNTCNLCSDPICSKCTSLESGTCTTCKSDSTLDSNDKCVCDKYHYWSSTLESCETCSKFCGSCTSAELCQYCMDNDTMVLDNQNPGSCKCSDSAYSSPTGCFKCGTLCSSCSDQDNCNKCLDENTMSIDPENLGSCKCNGYAYYNGNECEECGDLCVSCDSTGCLKCADTTNMHTNSADSDHSCICNDGLYYDTTLTECRSCINQCKTCESETSCTSCVDNADFNTGSCICQDGYWASSDTWKCEACFKECEKCTGSSTNKCTGCLNSLLLLSEGFCVKELYSEAQVLGC</sequence>
<dbReference type="Proteomes" id="UP001162131">
    <property type="component" value="Unassembled WGS sequence"/>
</dbReference>
<dbReference type="SMART" id="SM00181">
    <property type="entry name" value="EGF"/>
    <property type="match status" value="20"/>
</dbReference>
<evidence type="ECO:0000256" key="1">
    <source>
        <dbReference type="ARBA" id="ARBA00023157"/>
    </source>
</evidence>
<dbReference type="SUPFAM" id="SSF49899">
    <property type="entry name" value="Concanavalin A-like lectins/glucanases"/>
    <property type="match status" value="9"/>
</dbReference>
<dbReference type="InterPro" id="IPR013320">
    <property type="entry name" value="ConA-like_dom_sf"/>
</dbReference>
<evidence type="ECO:0000256" key="2">
    <source>
        <dbReference type="SAM" id="SignalP"/>
    </source>
</evidence>
<evidence type="ECO:0000259" key="3">
    <source>
        <dbReference type="PROSITE" id="PS00652"/>
    </source>
</evidence>
<protein>
    <recommendedName>
        <fullName evidence="3">TNFR-Cys domain-containing protein</fullName>
    </recommendedName>
</protein>
<dbReference type="InterPro" id="IPR006212">
    <property type="entry name" value="Furin_repeat"/>
</dbReference>
<dbReference type="Gene3D" id="2.10.220.10">
    <property type="entry name" value="Hormone Receptor, Insulin-like Growth Factor Receptor 1, Chain A, domain 2"/>
    <property type="match status" value="7"/>
</dbReference>
<dbReference type="InterPro" id="IPR009030">
    <property type="entry name" value="Growth_fac_rcpt_cys_sf"/>
</dbReference>
<keyword evidence="5" id="KW-1185">Reference proteome</keyword>
<organism evidence="4 5">
    <name type="scientific">Blepharisma stoltei</name>
    <dbReference type="NCBI Taxonomy" id="1481888"/>
    <lineage>
        <taxon>Eukaryota</taxon>
        <taxon>Sar</taxon>
        <taxon>Alveolata</taxon>
        <taxon>Ciliophora</taxon>
        <taxon>Postciliodesmatophora</taxon>
        <taxon>Heterotrichea</taxon>
        <taxon>Heterotrichida</taxon>
        <taxon>Blepharismidae</taxon>
        <taxon>Blepharisma</taxon>
    </lineage>
</organism>
<dbReference type="InterPro" id="IPR000742">
    <property type="entry name" value="EGF"/>
</dbReference>
<comment type="caution">
    <text evidence="4">The sequence shown here is derived from an EMBL/GenBank/DDBJ whole genome shotgun (WGS) entry which is preliminary data.</text>
</comment>
<dbReference type="PANTHER" id="PTHR23275:SF100">
    <property type="entry name" value="EGF-LIKE DOMAIN-CONTAINING PROTEIN"/>
    <property type="match status" value="1"/>
</dbReference>
<dbReference type="InterPro" id="IPR052798">
    <property type="entry name" value="Giardia_VSA"/>
</dbReference>
<keyword evidence="1" id="KW-1015">Disulfide bond</keyword>
<dbReference type="Pfam" id="PF13385">
    <property type="entry name" value="Laminin_G_3"/>
    <property type="match status" value="3"/>
</dbReference>
<feature type="domain" description="TNFR-Cys" evidence="3">
    <location>
        <begin position="1449"/>
        <end position="1484"/>
    </location>
</feature>
<gene>
    <name evidence="4" type="ORF">BSTOLATCC_MIC57765</name>
</gene>
<feature type="domain" description="TNFR-Cys" evidence="3">
    <location>
        <begin position="3235"/>
        <end position="3273"/>
    </location>
</feature>
<keyword evidence="2" id="KW-0732">Signal</keyword>
<dbReference type="EMBL" id="CAJZBQ010000056">
    <property type="protein sequence ID" value="CAG9332943.1"/>
    <property type="molecule type" value="Genomic_DNA"/>
</dbReference>
<evidence type="ECO:0000313" key="4">
    <source>
        <dbReference type="EMBL" id="CAG9332943.1"/>
    </source>
</evidence>
<evidence type="ECO:0000313" key="5">
    <source>
        <dbReference type="Proteomes" id="UP001162131"/>
    </source>
</evidence>
<reference evidence="4" key="1">
    <citation type="submission" date="2021-09" db="EMBL/GenBank/DDBJ databases">
        <authorList>
            <consortium name="AG Swart"/>
            <person name="Singh M."/>
            <person name="Singh A."/>
            <person name="Seah K."/>
            <person name="Emmerich C."/>
        </authorList>
    </citation>
    <scope>NUCLEOTIDE SEQUENCE</scope>
    <source>
        <strain evidence="4">ATCC30299</strain>
    </source>
</reference>